<dbReference type="AlphaFoldDB" id="A0A418XHK1"/>
<feature type="domain" description="TNase-like" evidence="2">
    <location>
        <begin position="29"/>
        <end position="144"/>
    </location>
</feature>
<dbReference type="SMART" id="SM00318">
    <property type="entry name" value="SNc"/>
    <property type="match status" value="1"/>
</dbReference>
<comment type="caution">
    <text evidence="3">The sequence shown here is derived from an EMBL/GenBank/DDBJ whole genome shotgun (WGS) entry which is preliminary data.</text>
</comment>
<dbReference type="PROSITE" id="PS50830">
    <property type="entry name" value="TNASE_3"/>
    <property type="match status" value="1"/>
</dbReference>
<dbReference type="EMBL" id="QYUR01000002">
    <property type="protein sequence ID" value="RJG11959.1"/>
    <property type="molecule type" value="Genomic_DNA"/>
</dbReference>
<evidence type="ECO:0000256" key="1">
    <source>
        <dbReference type="SAM" id="SignalP"/>
    </source>
</evidence>
<sequence length="144" mass="16468">MQPLLPRLVLVFTLICAPPLQATDSTYGKVQVDEVTSIYDGDTFRVTIRGWPAVVGQRVPVRLYGIDTPEMRDKRPKVRDLARRAKQFSVERLRNGKRIELREVRRDKYFRLLAEVWIDGQSLGALLLKAGLAKPYDGGTKNTW</sequence>
<evidence type="ECO:0000259" key="2">
    <source>
        <dbReference type="PROSITE" id="PS50830"/>
    </source>
</evidence>
<proteinExistence type="predicted"/>
<dbReference type="Proteomes" id="UP000284021">
    <property type="component" value="Unassembled WGS sequence"/>
</dbReference>
<dbReference type="Gene3D" id="2.40.50.90">
    <property type="match status" value="1"/>
</dbReference>
<dbReference type="InterPro" id="IPR016071">
    <property type="entry name" value="Staphylococal_nuclease_OB-fold"/>
</dbReference>
<gene>
    <name evidence="3" type="ORF">D3879_01100</name>
</gene>
<name>A0A418XHK1_9PSED</name>
<evidence type="ECO:0000313" key="3">
    <source>
        <dbReference type="EMBL" id="RJG11959.1"/>
    </source>
</evidence>
<dbReference type="SUPFAM" id="SSF50199">
    <property type="entry name" value="Staphylococcal nuclease"/>
    <property type="match status" value="1"/>
</dbReference>
<dbReference type="InterPro" id="IPR035437">
    <property type="entry name" value="SNase_OB-fold_sf"/>
</dbReference>
<feature type="chain" id="PRO_5019402038" evidence="1">
    <location>
        <begin position="23"/>
        <end position="144"/>
    </location>
</feature>
<organism evidence="3 4">
    <name type="scientific">Pseudomonas cavernicola</name>
    <dbReference type="NCBI Taxonomy" id="2320866"/>
    <lineage>
        <taxon>Bacteria</taxon>
        <taxon>Pseudomonadati</taxon>
        <taxon>Pseudomonadota</taxon>
        <taxon>Gammaproteobacteria</taxon>
        <taxon>Pseudomonadales</taxon>
        <taxon>Pseudomonadaceae</taxon>
        <taxon>Pseudomonas</taxon>
    </lineage>
</organism>
<dbReference type="Pfam" id="PF00565">
    <property type="entry name" value="SNase"/>
    <property type="match status" value="1"/>
</dbReference>
<keyword evidence="4" id="KW-1185">Reference proteome</keyword>
<reference evidence="3 4" key="1">
    <citation type="submission" date="2018-09" db="EMBL/GenBank/DDBJ databases">
        <authorList>
            <person name="Zhu H."/>
        </authorList>
    </citation>
    <scope>NUCLEOTIDE SEQUENCE [LARGE SCALE GENOMIC DNA]</scope>
    <source>
        <strain evidence="3 4">K1S02-6</strain>
    </source>
</reference>
<protein>
    <submittedName>
        <fullName evidence="3">Thermonuclease family protein</fullName>
    </submittedName>
</protein>
<dbReference type="OrthoDB" id="309040at2"/>
<evidence type="ECO:0000313" key="4">
    <source>
        <dbReference type="Proteomes" id="UP000284021"/>
    </source>
</evidence>
<accession>A0A418XHK1</accession>
<feature type="signal peptide" evidence="1">
    <location>
        <begin position="1"/>
        <end position="22"/>
    </location>
</feature>
<keyword evidence="1" id="KW-0732">Signal</keyword>